<feature type="transmembrane region" description="Helical" evidence="6">
    <location>
        <begin position="46"/>
        <end position="66"/>
    </location>
</feature>
<dbReference type="InterPro" id="IPR002293">
    <property type="entry name" value="AA/rel_permease1"/>
</dbReference>
<organism evidence="8 9">
    <name type="scientific">Parapedobacter koreensis</name>
    <dbReference type="NCBI Taxonomy" id="332977"/>
    <lineage>
        <taxon>Bacteria</taxon>
        <taxon>Pseudomonadati</taxon>
        <taxon>Bacteroidota</taxon>
        <taxon>Sphingobacteriia</taxon>
        <taxon>Sphingobacteriales</taxon>
        <taxon>Sphingobacteriaceae</taxon>
        <taxon>Parapedobacter</taxon>
    </lineage>
</organism>
<feature type="transmembrane region" description="Helical" evidence="6">
    <location>
        <begin position="73"/>
        <end position="95"/>
    </location>
</feature>
<dbReference type="GO" id="GO:0015171">
    <property type="term" value="F:amino acid transmembrane transporter activity"/>
    <property type="evidence" value="ECO:0007669"/>
    <property type="project" value="TreeGrafter"/>
</dbReference>
<feature type="transmembrane region" description="Helical" evidence="6">
    <location>
        <begin position="303"/>
        <end position="328"/>
    </location>
</feature>
<evidence type="ECO:0000259" key="7">
    <source>
        <dbReference type="Pfam" id="PF13906"/>
    </source>
</evidence>
<feature type="domain" description="Cationic amino acid transporter C-terminal" evidence="7">
    <location>
        <begin position="524"/>
        <end position="567"/>
    </location>
</feature>
<feature type="transmembrane region" description="Helical" evidence="6">
    <location>
        <begin position="143"/>
        <end position="166"/>
    </location>
</feature>
<name>A0A1H7G4I2_9SPHI</name>
<keyword evidence="3 6" id="KW-0812">Transmembrane</keyword>
<sequence>MTNQAAIGYPYMANRLFRKKTVAHILSSAQSAKSGELEKVLGVRDLVSLGIAAIVGAGIFSTIGLASFNGGPAVSLLFVFVAVACVFTALSYAQFASTVPVSGSAYTYAYVAFGELFAWIIGWALILEYAVSNMVVAISWSQYFVSMLEGFGIHLPGWLTMAPAYASEAYVKLQEQGIESLTKVEQTAALAYEHAPRIGDIPLIFDLPAGLITFLVTWLVYIGIKESRTASNIMVAIKIGVILFVIFGGVFFVKPENWTPFAPNGVEGVLSGVAAVFFAFIGFDSISTTAEECRNPQRDLPRAMILCLLICAVLYILITLVLTGMVNYTELNVKDPLAFVFEYVGVDYMAGIVSVTSVVAITSALLVFQLAQPRIWMTMSRDGLLWKRFAKIHPTYKTPSFATIITGFMVAIPALFFKMDFFVDLTSVGTFFAFILVCAGVLYMDYSGISNQSRFRVPYINGRYLITLGLLIAIFGIYYYGTDIIEEWRQLTWLDILEHKLLIVIFWLVWGILCVMGYIYRFSLLPVAGILVNLYLMSQLGASNWFIFLVWLGIGLLVYFGYGYKHSKLNKDESAAK</sequence>
<dbReference type="PIRSF" id="PIRSF006060">
    <property type="entry name" value="AA_transporter"/>
    <property type="match status" value="1"/>
</dbReference>
<feature type="transmembrane region" description="Helical" evidence="6">
    <location>
        <begin position="501"/>
        <end position="520"/>
    </location>
</feature>
<proteinExistence type="predicted"/>
<evidence type="ECO:0000313" key="9">
    <source>
        <dbReference type="Proteomes" id="UP000198916"/>
    </source>
</evidence>
<protein>
    <submittedName>
        <fullName evidence="8">Amino acid/polyamine/organocation transporter, APC superfamily</fullName>
    </submittedName>
</protein>
<evidence type="ECO:0000256" key="1">
    <source>
        <dbReference type="ARBA" id="ARBA00004141"/>
    </source>
</evidence>
<feature type="transmembrane region" description="Helical" evidence="6">
    <location>
        <begin position="422"/>
        <end position="443"/>
    </location>
</feature>
<dbReference type="PANTHER" id="PTHR43243:SF4">
    <property type="entry name" value="CATIONIC AMINO ACID TRANSPORTER 4"/>
    <property type="match status" value="1"/>
</dbReference>
<feature type="transmembrane region" description="Helical" evidence="6">
    <location>
        <begin position="348"/>
        <end position="371"/>
    </location>
</feature>
<evidence type="ECO:0000256" key="4">
    <source>
        <dbReference type="ARBA" id="ARBA00022989"/>
    </source>
</evidence>
<feature type="transmembrane region" description="Helical" evidence="6">
    <location>
        <begin position="265"/>
        <end position="283"/>
    </location>
</feature>
<dbReference type="AlphaFoldDB" id="A0A1H7G4I2"/>
<evidence type="ECO:0000256" key="2">
    <source>
        <dbReference type="ARBA" id="ARBA00022448"/>
    </source>
</evidence>
<comment type="subcellular location">
    <subcellularLocation>
        <location evidence="1">Membrane</location>
        <topology evidence="1">Multi-pass membrane protein</topology>
    </subcellularLocation>
</comment>
<keyword evidence="5 6" id="KW-0472">Membrane</keyword>
<feature type="transmembrane region" description="Helical" evidence="6">
    <location>
        <begin position="201"/>
        <end position="221"/>
    </location>
</feature>
<dbReference type="Pfam" id="PF13906">
    <property type="entry name" value="AA_permease_C"/>
    <property type="match status" value="1"/>
</dbReference>
<dbReference type="Proteomes" id="UP000198916">
    <property type="component" value="Unassembled WGS sequence"/>
</dbReference>
<keyword evidence="9" id="KW-1185">Reference proteome</keyword>
<feature type="transmembrane region" description="Helical" evidence="6">
    <location>
        <begin position="107"/>
        <end position="131"/>
    </location>
</feature>
<dbReference type="PANTHER" id="PTHR43243">
    <property type="entry name" value="INNER MEMBRANE TRANSPORTER YGJI-RELATED"/>
    <property type="match status" value="1"/>
</dbReference>
<gene>
    <name evidence="8" type="ORF">SAMN05421740_101563</name>
</gene>
<accession>A0A1H7G4I2</accession>
<evidence type="ECO:0000256" key="3">
    <source>
        <dbReference type="ARBA" id="ARBA00022692"/>
    </source>
</evidence>
<feature type="transmembrane region" description="Helical" evidence="6">
    <location>
        <begin position="541"/>
        <end position="562"/>
    </location>
</feature>
<feature type="transmembrane region" description="Helical" evidence="6">
    <location>
        <begin position="464"/>
        <end position="481"/>
    </location>
</feature>
<keyword evidence="2" id="KW-0813">Transport</keyword>
<evidence type="ECO:0000256" key="6">
    <source>
        <dbReference type="SAM" id="Phobius"/>
    </source>
</evidence>
<dbReference type="Gene3D" id="1.20.1740.10">
    <property type="entry name" value="Amino acid/polyamine transporter I"/>
    <property type="match status" value="1"/>
</dbReference>
<dbReference type="InterPro" id="IPR029485">
    <property type="entry name" value="CAT_C"/>
</dbReference>
<dbReference type="STRING" id="332977.SAMN05421740_101563"/>
<feature type="transmembrane region" description="Helical" evidence="6">
    <location>
        <begin position="396"/>
        <end position="416"/>
    </location>
</feature>
<dbReference type="Pfam" id="PF13520">
    <property type="entry name" value="AA_permease_2"/>
    <property type="match status" value="1"/>
</dbReference>
<dbReference type="EMBL" id="FNZR01000001">
    <property type="protein sequence ID" value="SEK32974.1"/>
    <property type="molecule type" value="Genomic_DNA"/>
</dbReference>
<feature type="transmembrane region" description="Helical" evidence="6">
    <location>
        <begin position="233"/>
        <end position="253"/>
    </location>
</feature>
<keyword evidence="4 6" id="KW-1133">Transmembrane helix</keyword>
<reference evidence="9" key="1">
    <citation type="submission" date="2016-10" db="EMBL/GenBank/DDBJ databases">
        <authorList>
            <person name="Varghese N."/>
            <person name="Submissions S."/>
        </authorList>
    </citation>
    <scope>NUCLEOTIDE SEQUENCE [LARGE SCALE GENOMIC DNA]</scope>
    <source>
        <strain evidence="9">Jip14</strain>
    </source>
</reference>
<evidence type="ECO:0000256" key="5">
    <source>
        <dbReference type="ARBA" id="ARBA00023136"/>
    </source>
</evidence>
<dbReference type="GO" id="GO:0016020">
    <property type="term" value="C:membrane"/>
    <property type="evidence" value="ECO:0007669"/>
    <property type="project" value="UniProtKB-SubCell"/>
</dbReference>
<evidence type="ECO:0000313" key="8">
    <source>
        <dbReference type="EMBL" id="SEK32974.1"/>
    </source>
</evidence>